<name>A0AAW8CRM4_9BURK</name>
<feature type="transmembrane region" description="Helical" evidence="1">
    <location>
        <begin position="240"/>
        <end position="258"/>
    </location>
</feature>
<evidence type="ECO:0008006" key="4">
    <source>
        <dbReference type="Google" id="ProtNLM"/>
    </source>
</evidence>
<feature type="transmembrane region" description="Helical" evidence="1">
    <location>
        <begin position="376"/>
        <end position="394"/>
    </location>
</feature>
<feature type="transmembrane region" description="Helical" evidence="1">
    <location>
        <begin position="165"/>
        <end position="185"/>
    </location>
</feature>
<protein>
    <recommendedName>
        <fullName evidence="4">Oligosaccharide repeat unit polymerase</fullName>
    </recommendedName>
</protein>
<feature type="transmembrane region" description="Helical" evidence="1">
    <location>
        <begin position="192"/>
        <end position="210"/>
    </location>
</feature>
<feature type="transmembrane region" description="Helical" evidence="1">
    <location>
        <begin position="216"/>
        <end position="233"/>
    </location>
</feature>
<dbReference type="Proteomes" id="UP001242045">
    <property type="component" value="Unassembled WGS sequence"/>
</dbReference>
<feature type="transmembrane region" description="Helical" evidence="1">
    <location>
        <begin position="344"/>
        <end position="364"/>
    </location>
</feature>
<gene>
    <name evidence="2" type="ORF">J2W31_000299</name>
</gene>
<sequence length="454" mass="48085">MRTLTFWCGIAAALLCGLVDPVWGYGAVFVLAAVQLSMLGAAGDSVFLLIHYTVVLIYFSLAPAMQIAADVDFWEVGILGSAAHTQALMLLLLYMAGVEAARLGMPVQPPARALRGADRGAGVAHPFLLLLSCSLAAFAALFIRPDLNFVARGVVADDDSLPIDFIVYSTIPKLVVLMCFVALAIHAVRQRTLGAWCAAGLAFALAALAANPVNTARQIILIGLLPLLIHAIARSHRWTLAAVVFGAIAGLGPVLNLISRDAMWGAGLESFPFSQDFDAMFVIAGLLERAPSPDAGLGRYLLSAVSFFLPRDLKMFPGFDPLGWSAVAANFSQRNLSLPPFATAYFDFGLLGPALLGFAISAGFRWVDRIVDPRRALTATYLCALVMLAAYVPFMRGPILGWGPFAASGLIAALVAGSLSSWFRRTVRVPGREAVRETGAEPTLDAARAGAPAA</sequence>
<evidence type="ECO:0000313" key="2">
    <source>
        <dbReference type="EMBL" id="MDP9891203.1"/>
    </source>
</evidence>
<keyword evidence="1" id="KW-0472">Membrane</keyword>
<feature type="transmembrane region" description="Helical" evidence="1">
    <location>
        <begin position="6"/>
        <end position="34"/>
    </location>
</feature>
<evidence type="ECO:0000256" key="1">
    <source>
        <dbReference type="SAM" id="Phobius"/>
    </source>
</evidence>
<proteinExistence type="predicted"/>
<keyword evidence="1" id="KW-1133">Transmembrane helix</keyword>
<dbReference type="AlphaFoldDB" id="A0AAW8CRM4"/>
<comment type="caution">
    <text evidence="2">The sequence shown here is derived from an EMBL/GenBank/DDBJ whole genome shotgun (WGS) entry which is preliminary data.</text>
</comment>
<accession>A0AAW8CRM4</accession>
<evidence type="ECO:0000313" key="3">
    <source>
        <dbReference type="Proteomes" id="UP001242045"/>
    </source>
</evidence>
<feature type="transmembrane region" description="Helical" evidence="1">
    <location>
        <begin position="126"/>
        <end position="145"/>
    </location>
</feature>
<dbReference type="RefSeq" id="WP_307683581.1">
    <property type="nucleotide sequence ID" value="NZ_JAUSRD010000001.1"/>
</dbReference>
<keyword evidence="1" id="KW-0812">Transmembrane</keyword>
<feature type="transmembrane region" description="Helical" evidence="1">
    <location>
        <begin position="46"/>
        <end position="67"/>
    </location>
</feature>
<dbReference type="EMBL" id="JAUSRD010000001">
    <property type="protein sequence ID" value="MDP9891203.1"/>
    <property type="molecule type" value="Genomic_DNA"/>
</dbReference>
<feature type="transmembrane region" description="Helical" evidence="1">
    <location>
        <begin position="400"/>
        <end position="423"/>
    </location>
</feature>
<reference evidence="2" key="1">
    <citation type="submission" date="2023-07" db="EMBL/GenBank/DDBJ databases">
        <title>Sorghum-associated microbial communities from plants grown in Nebraska, USA.</title>
        <authorList>
            <person name="Schachtman D."/>
        </authorList>
    </citation>
    <scope>NUCLEOTIDE SEQUENCE</scope>
    <source>
        <strain evidence="2">DS3754</strain>
    </source>
</reference>
<feature type="transmembrane region" description="Helical" evidence="1">
    <location>
        <begin position="87"/>
        <end position="105"/>
    </location>
</feature>
<organism evidence="2 3">
    <name type="scientific">Variovorax boronicumulans</name>
    <dbReference type="NCBI Taxonomy" id="436515"/>
    <lineage>
        <taxon>Bacteria</taxon>
        <taxon>Pseudomonadati</taxon>
        <taxon>Pseudomonadota</taxon>
        <taxon>Betaproteobacteria</taxon>
        <taxon>Burkholderiales</taxon>
        <taxon>Comamonadaceae</taxon>
        <taxon>Variovorax</taxon>
    </lineage>
</organism>